<dbReference type="Proteomes" id="UP001221413">
    <property type="component" value="Unassembled WGS sequence"/>
</dbReference>
<feature type="compositionally biased region" description="Low complexity" evidence="1">
    <location>
        <begin position="215"/>
        <end position="224"/>
    </location>
</feature>
<name>A0AAD6NJP0_DREDA</name>
<comment type="caution">
    <text evidence="2">The sequence shown here is derived from an EMBL/GenBank/DDBJ whole genome shotgun (WGS) entry which is preliminary data.</text>
</comment>
<reference evidence="2" key="1">
    <citation type="submission" date="2023-01" db="EMBL/GenBank/DDBJ databases">
        <title>The chitinases involved in constricting ring structure development in the nematode-trapping fungus Drechslerella dactyloides.</title>
        <authorList>
            <person name="Wang R."/>
            <person name="Zhang L."/>
            <person name="Tang P."/>
            <person name="Li S."/>
            <person name="Liang L."/>
        </authorList>
    </citation>
    <scope>NUCLEOTIDE SEQUENCE</scope>
    <source>
        <strain evidence="2">YMF1.00031</strain>
    </source>
</reference>
<organism evidence="2 3">
    <name type="scientific">Drechslerella dactyloides</name>
    <name type="common">Nematode-trapping fungus</name>
    <name type="synonym">Arthrobotrys dactyloides</name>
    <dbReference type="NCBI Taxonomy" id="74499"/>
    <lineage>
        <taxon>Eukaryota</taxon>
        <taxon>Fungi</taxon>
        <taxon>Dikarya</taxon>
        <taxon>Ascomycota</taxon>
        <taxon>Pezizomycotina</taxon>
        <taxon>Orbiliomycetes</taxon>
        <taxon>Orbiliales</taxon>
        <taxon>Orbiliaceae</taxon>
        <taxon>Drechslerella</taxon>
    </lineage>
</organism>
<evidence type="ECO:0000313" key="2">
    <source>
        <dbReference type="EMBL" id="KAJ6260545.1"/>
    </source>
</evidence>
<accession>A0AAD6NJP0</accession>
<feature type="region of interest" description="Disordered" evidence="1">
    <location>
        <begin position="251"/>
        <end position="272"/>
    </location>
</feature>
<keyword evidence="3" id="KW-1185">Reference proteome</keyword>
<sequence>MTFTTSLPKPFAHNEEMRSSVVVSLYRRINDLNSNLGLQKSEATKVTEQIDEIKAWAKKAQSQIEEGQNHCKLSLAAFDKLHKSFSVIDRLIGTPADGIRSENAVPAAVTPVIPILAEAQGVTPAAASKAPSVTEIGGSEFQSAPPSPTQNLPIPVFEPEPVDLAELYSYVADPDSRRRPNGFEAPLPGESKPQNVQYTFQDKRKGTPAHGTVNAAPTAPAQAAPKRAKLAVDVFAADDAAVMASYQARPSHLAPQSQASTRATSDHSSATVIPSKPAAAGGNTQALANMIGGRLETAITSTLSTPVTTLITRIPDNFNHRGSLPGQVGTLIGEAYLCARSAYDPQRVPVIRLCNIPASVSIEDILAGVAGGPLYRVQLNPIDEKAKTRNIRLTFIHREHALAFLRFAQGHKGLLIKGVPNRIEVVIDQTESEHRISYSTFRKIVTENCTRMVYLKGLDRRFWTPQKVRQLVVTCVERVRVEDPRRYRFKDPCHITDDILTCKIGVGDSGALEALIGMRSIAWGLMVKSALNGLKEPEGFYAERVQGELGPSIQVYDAARANSVVTAFWGRDACDVDVSKLPT</sequence>
<feature type="compositionally biased region" description="Polar residues" evidence="1">
    <location>
        <begin position="254"/>
        <end position="272"/>
    </location>
</feature>
<dbReference type="AlphaFoldDB" id="A0AAD6NJP0"/>
<evidence type="ECO:0000313" key="3">
    <source>
        <dbReference type="Proteomes" id="UP001221413"/>
    </source>
</evidence>
<evidence type="ECO:0000256" key="1">
    <source>
        <dbReference type="SAM" id="MobiDB-lite"/>
    </source>
</evidence>
<feature type="region of interest" description="Disordered" evidence="1">
    <location>
        <begin position="175"/>
        <end position="194"/>
    </location>
</feature>
<dbReference type="EMBL" id="JAQGDS010000005">
    <property type="protein sequence ID" value="KAJ6260545.1"/>
    <property type="molecule type" value="Genomic_DNA"/>
</dbReference>
<protein>
    <submittedName>
        <fullName evidence="2">Uncharacterized protein</fullName>
    </submittedName>
</protein>
<feature type="region of interest" description="Disordered" evidence="1">
    <location>
        <begin position="204"/>
        <end position="224"/>
    </location>
</feature>
<gene>
    <name evidence="2" type="ORF">Dda_4771</name>
</gene>
<proteinExistence type="predicted"/>